<dbReference type="EMBL" id="CM002926">
    <property type="protein sequence ID" value="KGN50508.1"/>
    <property type="molecule type" value="Genomic_DNA"/>
</dbReference>
<reference evidence="2 3" key="3">
    <citation type="journal article" date="2010" name="BMC Genomics">
        <title>Transcriptome sequencing and comparative analysis of cucumber flowers with different sex types.</title>
        <authorList>
            <person name="Guo S."/>
            <person name="Zheng Y."/>
            <person name="Joung J.G."/>
            <person name="Liu S."/>
            <person name="Zhang Z."/>
            <person name="Crasta O.R."/>
            <person name="Sobral B.W."/>
            <person name="Xu Y."/>
            <person name="Huang S."/>
            <person name="Fei Z."/>
        </authorList>
    </citation>
    <scope>NUCLEOTIDE SEQUENCE [LARGE SCALE GENOMIC DNA]</scope>
    <source>
        <strain evidence="3">cv. 9930</strain>
    </source>
</reference>
<evidence type="ECO:0000256" key="1">
    <source>
        <dbReference type="SAM" id="MobiDB-lite"/>
    </source>
</evidence>
<reference evidence="2 3" key="2">
    <citation type="journal article" date="2009" name="PLoS ONE">
        <title>An integrated genetic and cytogenetic map of the cucumber genome.</title>
        <authorList>
            <person name="Ren Y."/>
            <person name="Zhang Z."/>
            <person name="Liu J."/>
            <person name="Staub J.E."/>
            <person name="Han Y."/>
            <person name="Cheng Z."/>
            <person name="Li X."/>
            <person name="Lu J."/>
            <person name="Miao H."/>
            <person name="Kang H."/>
            <person name="Xie B."/>
            <person name="Gu X."/>
            <person name="Wang X."/>
            <person name="Du Y."/>
            <person name="Jin W."/>
            <person name="Huang S."/>
        </authorList>
    </citation>
    <scope>NUCLEOTIDE SEQUENCE [LARGE SCALE GENOMIC DNA]</scope>
    <source>
        <strain evidence="3">cv. 9930</strain>
    </source>
</reference>
<dbReference type="Gramene" id="KGN50508">
    <property type="protein sequence ID" value="KGN50508"/>
    <property type="gene ID" value="Csa_5G179240"/>
</dbReference>
<dbReference type="Proteomes" id="UP000029981">
    <property type="component" value="Chromosome 5"/>
</dbReference>
<reference evidence="2 3" key="1">
    <citation type="journal article" date="2009" name="Nat. Genet.">
        <title>The genome of the cucumber, Cucumis sativus L.</title>
        <authorList>
            <person name="Huang S."/>
            <person name="Li R."/>
            <person name="Zhang Z."/>
            <person name="Li L."/>
            <person name="Gu X."/>
            <person name="Fan W."/>
            <person name="Lucas W.J."/>
            <person name="Wang X."/>
            <person name="Xie B."/>
            <person name="Ni P."/>
            <person name="Ren Y."/>
            <person name="Zhu H."/>
            <person name="Li J."/>
            <person name="Lin K."/>
            <person name="Jin W."/>
            <person name="Fei Z."/>
            <person name="Li G."/>
            <person name="Staub J."/>
            <person name="Kilian A."/>
            <person name="van der Vossen E.A."/>
            <person name="Wu Y."/>
            <person name="Guo J."/>
            <person name="He J."/>
            <person name="Jia Z."/>
            <person name="Ren Y."/>
            <person name="Tian G."/>
            <person name="Lu Y."/>
            <person name="Ruan J."/>
            <person name="Qian W."/>
            <person name="Wang M."/>
            <person name="Huang Q."/>
            <person name="Li B."/>
            <person name="Xuan Z."/>
            <person name="Cao J."/>
            <person name="Asan"/>
            <person name="Wu Z."/>
            <person name="Zhang J."/>
            <person name="Cai Q."/>
            <person name="Bai Y."/>
            <person name="Zhao B."/>
            <person name="Han Y."/>
            <person name="Li Y."/>
            <person name="Li X."/>
            <person name="Wang S."/>
            <person name="Shi Q."/>
            <person name="Liu S."/>
            <person name="Cho W.K."/>
            <person name="Kim J.Y."/>
            <person name="Xu Y."/>
            <person name="Heller-Uszynska K."/>
            <person name="Miao H."/>
            <person name="Cheng Z."/>
            <person name="Zhang S."/>
            <person name="Wu J."/>
            <person name="Yang Y."/>
            <person name="Kang H."/>
            <person name="Li M."/>
            <person name="Liang H."/>
            <person name="Ren X."/>
            <person name="Shi Z."/>
            <person name="Wen M."/>
            <person name="Jian M."/>
            <person name="Yang H."/>
            <person name="Zhang G."/>
            <person name="Yang Z."/>
            <person name="Chen R."/>
            <person name="Liu S."/>
            <person name="Li J."/>
            <person name="Ma L."/>
            <person name="Liu H."/>
            <person name="Zhou Y."/>
            <person name="Zhao J."/>
            <person name="Fang X."/>
            <person name="Li G."/>
            <person name="Fang L."/>
            <person name="Li Y."/>
            <person name="Liu D."/>
            <person name="Zheng H."/>
            <person name="Zhang Y."/>
            <person name="Qin N."/>
            <person name="Li Z."/>
            <person name="Yang G."/>
            <person name="Yang S."/>
            <person name="Bolund L."/>
            <person name="Kristiansen K."/>
            <person name="Zheng H."/>
            <person name="Li S."/>
            <person name="Zhang X."/>
            <person name="Yang H."/>
            <person name="Wang J."/>
            <person name="Sun R."/>
            <person name="Zhang B."/>
            <person name="Jiang S."/>
            <person name="Wang J."/>
            <person name="Du Y."/>
            <person name="Li S."/>
        </authorList>
    </citation>
    <scope>NUCLEOTIDE SEQUENCE [LARGE SCALE GENOMIC DNA]</scope>
    <source>
        <strain evidence="3">cv. 9930</strain>
    </source>
</reference>
<name>A0A0A0KLS4_CUCSA</name>
<proteinExistence type="predicted"/>
<organism evidence="2 3">
    <name type="scientific">Cucumis sativus</name>
    <name type="common">Cucumber</name>
    <dbReference type="NCBI Taxonomy" id="3659"/>
    <lineage>
        <taxon>Eukaryota</taxon>
        <taxon>Viridiplantae</taxon>
        <taxon>Streptophyta</taxon>
        <taxon>Embryophyta</taxon>
        <taxon>Tracheophyta</taxon>
        <taxon>Spermatophyta</taxon>
        <taxon>Magnoliopsida</taxon>
        <taxon>eudicotyledons</taxon>
        <taxon>Gunneridae</taxon>
        <taxon>Pentapetalae</taxon>
        <taxon>rosids</taxon>
        <taxon>fabids</taxon>
        <taxon>Cucurbitales</taxon>
        <taxon>Cucurbitaceae</taxon>
        <taxon>Benincaseae</taxon>
        <taxon>Cucumis</taxon>
    </lineage>
</organism>
<protein>
    <submittedName>
        <fullName evidence="2">Uncharacterized protein</fullName>
    </submittedName>
</protein>
<reference evidence="2 3" key="4">
    <citation type="journal article" date="2011" name="BMC Genomics">
        <title>RNA-Seq improves annotation of protein-coding genes in the cucumber genome.</title>
        <authorList>
            <person name="Li Z."/>
            <person name="Zhang Z."/>
            <person name="Yan P."/>
            <person name="Huang S."/>
            <person name="Fei Z."/>
            <person name="Lin K."/>
        </authorList>
    </citation>
    <scope>NUCLEOTIDE SEQUENCE [LARGE SCALE GENOMIC DNA]</scope>
    <source>
        <strain evidence="3">cv. 9930</strain>
    </source>
</reference>
<accession>A0A0A0KLS4</accession>
<sequence>MGEGGGGGVDGFQKKLVMKTKCDINPSSIKEEAEARQRDLGQLTNPFESNGSDFCKLSEFTKA</sequence>
<dbReference type="AlphaFoldDB" id="A0A0A0KLS4"/>
<feature type="region of interest" description="Disordered" evidence="1">
    <location>
        <begin position="31"/>
        <end position="53"/>
    </location>
</feature>
<evidence type="ECO:0000313" key="2">
    <source>
        <dbReference type="EMBL" id="KGN50508.1"/>
    </source>
</evidence>
<evidence type="ECO:0000313" key="3">
    <source>
        <dbReference type="Proteomes" id="UP000029981"/>
    </source>
</evidence>
<feature type="compositionally biased region" description="Polar residues" evidence="1">
    <location>
        <begin position="42"/>
        <end position="52"/>
    </location>
</feature>
<keyword evidence="3" id="KW-1185">Reference proteome</keyword>
<gene>
    <name evidence="2" type="ORF">Csa_5G179240</name>
</gene>